<proteinExistence type="predicted"/>
<accession>A0ABU5TCH9</accession>
<name>A0ABU5TCH9_9MICC</name>
<keyword evidence="2" id="KW-1185">Reference proteome</keyword>
<sequence>MSGLAVVIDARGIGSCEGPDAAMLWRISAAAAHHAVFGCVSTAAQLRVLGLLPQVNVLSRGADEAGWWKIDAVLDFAVALGVRRVVWLDAELASFDPRLGVTRAEAAEDALADAGVAALLVAPDASTGLAHVDADAVERFAARPDGLLPPREQPERVQRVRSLPAVTYARYRELSWPTPLRAPV</sequence>
<dbReference type="Proteomes" id="UP001304769">
    <property type="component" value="Unassembled WGS sequence"/>
</dbReference>
<gene>
    <name evidence="1" type="ORF">SPF06_21900</name>
</gene>
<comment type="caution">
    <text evidence="1">The sequence shown here is derived from an EMBL/GenBank/DDBJ whole genome shotgun (WGS) entry which is preliminary data.</text>
</comment>
<reference evidence="1 2" key="1">
    <citation type="submission" date="2023-12" db="EMBL/GenBank/DDBJ databases">
        <title>Sinomonas terricola sp. nov, isolated from litchi orchard soil in Guangdong, PR China.</title>
        <authorList>
            <person name="Jiaxin W."/>
            <person name="Yang Z."/>
            <person name="Honghui Z."/>
        </authorList>
    </citation>
    <scope>NUCLEOTIDE SEQUENCE [LARGE SCALE GENOMIC DNA]</scope>
    <source>
        <strain evidence="1 2">JGH33</strain>
    </source>
</reference>
<evidence type="ECO:0000313" key="2">
    <source>
        <dbReference type="Proteomes" id="UP001304769"/>
    </source>
</evidence>
<organism evidence="1 2">
    <name type="scientific">Sinomonas terricola</name>
    <dbReference type="NCBI Taxonomy" id="3110330"/>
    <lineage>
        <taxon>Bacteria</taxon>
        <taxon>Bacillati</taxon>
        <taxon>Actinomycetota</taxon>
        <taxon>Actinomycetes</taxon>
        <taxon>Micrococcales</taxon>
        <taxon>Micrococcaceae</taxon>
        <taxon>Sinomonas</taxon>
    </lineage>
</organism>
<dbReference type="EMBL" id="JAYGGQ010000030">
    <property type="protein sequence ID" value="MEA5457378.1"/>
    <property type="molecule type" value="Genomic_DNA"/>
</dbReference>
<dbReference type="RefSeq" id="WP_323281288.1">
    <property type="nucleotide sequence ID" value="NZ_JAYGGQ010000030.1"/>
</dbReference>
<evidence type="ECO:0000313" key="1">
    <source>
        <dbReference type="EMBL" id="MEA5457378.1"/>
    </source>
</evidence>
<protein>
    <submittedName>
        <fullName evidence="1">Uncharacterized protein</fullName>
    </submittedName>
</protein>